<organism evidence="1 2">
    <name type="scientific">Lysinibacillus sphaericus CBAM5</name>
    <dbReference type="NCBI Taxonomy" id="1400869"/>
    <lineage>
        <taxon>Bacteria</taxon>
        <taxon>Bacillati</taxon>
        <taxon>Bacillota</taxon>
        <taxon>Bacilli</taxon>
        <taxon>Bacillales</taxon>
        <taxon>Bacillaceae</taxon>
        <taxon>Lysinibacillus</taxon>
    </lineage>
</organism>
<name>W7RXZ1_LYSSH</name>
<sequence length="31" mass="3607">MLKDENDVNTLFRMETLAILLLKRIGDNKCV</sequence>
<dbReference type="HOGENOM" id="CLU_3397270_0_0_9"/>
<dbReference type="EMBL" id="AYKQ01000010">
    <property type="protein sequence ID" value="EWH32175.1"/>
    <property type="molecule type" value="Genomic_DNA"/>
</dbReference>
<reference evidence="1 2" key="1">
    <citation type="journal article" date="2015" name="Stand. Genomic Sci.">
        <title>Genome sequence and description of the mosquitocidal and heavy metal tolerant strain Lysinibacillus sphaericus CBAM5.</title>
        <authorList>
            <person name="Pena-Montenegro T.D."/>
            <person name="Lozano L."/>
            <person name="Dussan J."/>
        </authorList>
    </citation>
    <scope>NUCLEOTIDE SEQUENCE [LARGE SCALE GENOMIC DNA]</scope>
    <source>
        <strain evidence="1">CBAM5</strain>
    </source>
</reference>
<dbReference type="Proteomes" id="UP000023555">
    <property type="component" value="Unassembled WGS sequence"/>
</dbReference>
<proteinExistence type="predicted"/>
<dbReference type="AlphaFoldDB" id="W7RXZ1"/>
<comment type="caution">
    <text evidence="1">The sequence shown here is derived from an EMBL/GenBank/DDBJ whole genome shotgun (WGS) entry which is preliminary data.</text>
</comment>
<protein>
    <submittedName>
        <fullName evidence="1">Uncharacterized protein</fullName>
    </submittedName>
</protein>
<gene>
    <name evidence="1" type="ORF">P799_16075</name>
</gene>
<evidence type="ECO:0000313" key="2">
    <source>
        <dbReference type="Proteomes" id="UP000023555"/>
    </source>
</evidence>
<evidence type="ECO:0000313" key="1">
    <source>
        <dbReference type="EMBL" id="EWH32175.1"/>
    </source>
</evidence>
<accession>W7RXZ1</accession>